<reference evidence="1 2" key="1">
    <citation type="submission" date="2018-07" db="EMBL/GenBank/DDBJ databases">
        <title>Genomic Encyclopedia of Type Strains, Phase IV (KMG-IV): sequencing the most valuable type-strain genomes for metagenomic binning, comparative biology and taxonomic classification.</title>
        <authorList>
            <person name="Goeker M."/>
        </authorList>
    </citation>
    <scope>NUCLEOTIDE SEQUENCE [LARGE SCALE GENOMIC DNA]</scope>
    <source>
        <strain evidence="1 2">DSM 44952</strain>
    </source>
</reference>
<dbReference type="Proteomes" id="UP000255355">
    <property type="component" value="Unassembled WGS sequence"/>
</dbReference>
<accession>A0A370HAT6</accession>
<gene>
    <name evidence="1" type="ORF">DFR68_10230</name>
</gene>
<dbReference type="STRING" id="1210089.GCA_001613165_06928"/>
<dbReference type="AlphaFoldDB" id="A0A370HAT6"/>
<proteinExistence type="predicted"/>
<dbReference type="OrthoDB" id="4556471at2"/>
<comment type="caution">
    <text evidence="1">The sequence shown here is derived from an EMBL/GenBank/DDBJ whole genome shotgun (WGS) entry which is preliminary data.</text>
</comment>
<sequence>MTALRPLMLGYLCDELVDDPIRWESHLAEVAAAAGFDLGEVFHEPKMDSGLLPPQFLALLDALRRADAHVVAIPAGHLSGHAVPQQCLLDRLKDGAGASIHEVLPIPIMG</sequence>
<name>A0A370HAT6_9NOCA</name>
<keyword evidence="2" id="KW-1185">Reference proteome</keyword>
<organism evidence="1 2">
    <name type="scientific">Nocardia mexicana</name>
    <dbReference type="NCBI Taxonomy" id="279262"/>
    <lineage>
        <taxon>Bacteria</taxon>
        <taxon>Bacillati</taxon>
        <taxon>Actinomycetota</taxon>
        <taxon>Actinomycetes</taxon>
        <taxon>Mycobacteriales</taxon>
        <taxon>Nocardiaceae</taxon>
        <taxon>Nocardia</taxon>
    </lineage>
</organism>
<evidence type="ECO:0000313" key="2">
    <source>
        <dbReference type="Proteomes" id="UP000255355"/>
    </source>
</evidence>
<dbReference type="EMBL" id="QQAZ01000002">
    <property type="protein sequence ID" value="RDI53910.1"/>
    <property type="molecule type" value="Genomic_DNA"/>
</dbReference>
<protein>
    <submittedName>
        <fullName evidence="1">Uncharacterized protein</fullName>
    </submittedName>
</protein>
<evidence type="ECO:0000313" key="1">
    <source>
        <dbReference type="EMBL" id="RDI53910.1"/>
    </source>
</evidence>
<dbReference type="RefSeq" id="WP_068029770.1">
    <property type="nucleotide sequence ID" value="NZ_QQAZ01000002.1"/>
</dbReference>